<comment type="catalytic activity">
    <reaction evidence="10">
        <text>carbamoyl phosphate + L-aspartate = N-carbamoyl-L-aspartate + phosphate + H(+)</text>
        <dbReference type="Rhea" id="RHEA:20013"/>
        <dbReference type="ChEBI" id="CHEBI:15378"/>
        <dbReference type="ChEBI" id="CHEBI:29991"/>
        <dbReference type="ChEBI" id="CHEBI:32814"/>
        <dbReference type="ChEBI" id="CHEBI:43474"/>
        <dbReference type="ChEBI" id="CHEBI:58228"/>
        <dbReference type="EC" id="2.1.3.2"/>
    </reaction>
</comment>
<dbReference type="InterPro" id="IPR002195">
    <property type="entry name" value="Dihydroorotase_CS"/>
</dbReference>
<dbReference type="PROSITE" id="PS00097">
    <property type="entry name" value="CARBAMOYLTRANSFERASE"/>
    <property type="match status" value="1"/>
</dbReference>
<evidence type="ECO:0000256" key="3">
    <source>
        <dbReference type="ARBA" id="ARBA00008896"/>
    </source>
</evidence>
<dbReference type="FunFam" id="3.40.50.1370:FF:000002">
    <property type="entry name" value="Aspartate carbamoyltransferase 2"/>
    <property type="match status" value="1"/>
</dbReference>
<evidence type="ECO:0000256" key="4">
    <source>
        <dbReference type="ARBA" id="ARBA00013008"/>
    </source>
</evidence>
<keyword evidence="8" id="KW-0665">Pyrimidine biosynthesis</keyword>
<dbReference type="GO" id="GO:0006207">
    <property type="term" value="P:'de novo' pyrimidine nucleobase biosynthetic process"/>
    <property type="evidence" value="ECO:0007669"/>
    <property type="project" value="InterPro"/>
</dbReference>
<dbReference type="Proteomes" id="UP001381693">
    <property type="component" value="Unassembled WGS sequence"/>
</dbReference>
<feature type="domain" description="Aspartate/ornithine carbamoyltransferase Asp/Orn-binding" evidence="12">
    <location>
        <begin position="660"/>
        <end position="808"/>
    </location>
</feature>
<organism evidence="15 16">
    <name type="scientific">Halocaridina rubra</name>
    <name type="common">Hawaiian red shrimp</name>
    <dbReference type="NCBI Taxonomy" id="373956"/>
    <lineage>
        <taxon>Eukaryota</taxon>
        <taxon>Metazoa</taxon>
        <taxon>Ecdysozoa</taxon>
        <taxon>Arthropoda</taxon>
        <taxon>Crustacea</taxon>
        <taxon>Multicrustacea</taxon>
        <taxon>Malacostraca</taxon>
        <taxon>Eumalacostraca</taxon>
        <taxon>Eucarida</taxon>
        <taxon>Decapoda</taxon>
        <taxon>Pleocyemata</taxon>
        <taxon>Caridea</taxon>
        <taxon>Atyoidea</taxon>
        <taxon>Atyidae</taxon>
        <taxon>Halocaridina</taxon>
    </lineage>
</organism>
<keyword evidence="6" id="KW-0479">Metal-binding</keyword>
<dbReference type="Pfam" id="PF01979">
    <property type="entry name" value="Amidohydro_1"/>
    <property type="match status" value="1"/>
</dbReference>
<feature type="domain" description="Amidohydrolase-related" evidence="13">
    <location>
        <begin position="26"/>
        <end position="261"/>
    </location>
</feature>
<dbReference type="AlphaFoldDB" id="A0AAN9FW09"/>
<keyword evidence="7" id="KW-0378">Hydrolase</keyword>
<comment type="function">
    <text evidence="9">Catalyzes the condensation of carbamoyl phosphate and aspartate to form carbamoyl aspartate and inorganic phosphate, the committed step in the de novo pyrimidine nucleotide biosynthesis pathway.</text>
</comment>
<evidence type="ECO:0000256" key="8">
    <source>
        <dbReference type="ARBA" id="ARBA00022975"/>
    </source>
</evidence>
<dbReference type="CDD" id="cd01316">
    <property type="entry name" value="CAD_DHOase"/>
    <property type="match status" value="1"/>
</dbReference>
<dbReference type="PRINTS" id="PR00100">
    <property type="entry name" value="AOTCASE"/>
</dbReference>
<dbReference type="SUPFAM" id="SSF51556">
    <property type="entry name" value="Metallo-dependent hydrolases"/>
    <property type="match status" value="1"/>
</dbReference>
<evidence type="ECO:0000256" key="5">
    <source>
        <dbReference type="ARBA" id="ARBA00022679"/>
    </source>
</evidence>
<dbReference type="InterPro" id="IPR006130">
    <property type="entry name" value="Asp/Orn_carbamoylTrfase"/>
</dbReference>
<dbReference type="SUPFAM" id="SSF51338">
    <property type="entry name" value="Composite domain of metallo-dependent hydrolases"/>
    <property type="match status" value="1"/>
</dbReference>
<keyword evidence="5" id="KW-0808">Transferase</keyword>
<protein>
    <recommendedName>
        <fullName evidence="4">aspartate carbamoyltransferase</fullName>
        <ecNumber evidence="4">2.1.3.2</ecNumber>
    </recommendedName>
</protein>
<dbReference type="NCBIfam" id="NF002032">
    <property type="entry name" value="PRK00856.1"/>
    <property type="match status" value="1"/>
</dbReference>
<dbReference type="FunFam" id="3.40.50.1370:FF:000005">
    <property type="entry name" value="CAD protein-like isoform X1"/>
    <property type="match status" value="1"/>
</dbReference>
<evidence type="ECO:0000256" key="9">
    <source>
        <dbReference type="ARBA" id="ARBA00043884"/>
    </source>
</evidence>
<evidence type="ECO:0000313" key="15">
    <source>
        <dbReference type="EMBL" id="KAK7086300.1"/>
    </source>
</evidence>
<comment type="pathway">
    <text evidence="2">Pyrimidine metabolism; UMP biosynthesis via de novo pathway; (S)-dihydroorotate from bicarbonate: step 2/3.</text>
</comment>
<reference evidence="15 16" key="1">
    <citation type="submission" date="2023-11" db="EMBL/GenBank/DDBJ databases">
        <title>Halocaridina rubra genome assembly.</title>
        <authorList>
            <person name="Smith C."/>
        </authorList>
    </citation>
    <scope>NUCLEOTIDE SEQUENCE [LARGE SCALE GENOMIC DNA]</scope>
    <source>
        <strain evidence="15">EP-1</strain>
        <tissue evidence="15">Whole</tissue>
    </source>
</reference>
<dbReference type="InterPro" id="IPR006131">
    <property type="entry name" value="Asp_carbamoyltransf_Asp/Orn-bd"/>
</dbReference>
<dbReference type="InterPro" id="IPR032466">
    <property type="entry name" value="Metal_Hydrolase"/>
</dbReference>
<keyword evidence="16" id="KW-1185">Reference proteome</keyword>
<evidence type="ECO:0000256" key="10">
    <source>
        <dbReference type="ARBA" id="ARBA00048859"/>
    </source>
</evidence>
<feature type="region of interest" description="Disordered" evidence="11">
    <location>
        <begin position="468"/>
        <end position="495"/>
    </location>
</feature>
<evidence type="ECO:0000256" key="6">
    <source>
        <dbReference type="ARBA" id="ARBA00022723"/>
    </source>
</evidence>
<dbReference type="NCBIfam" id="TIGR00670">
    <property type="entry name" value="asp_carb_tr"/>
    <property type="match status" value="1"/>
</dbReference>
<dbReference type="GO" id="GO:0016812">
    <property type="term" value="F:hydrolase activity, acting on carbon-nitrogen (but not peptide) bonds, in cyclic amides"/>
    <property type="evidence" value="ECO:0007669"/>
    <property type="project" value="InterPro"/>
</dbReference>
<dbReference type="InterPro" id="IPR011059">
    <property type="entry name" value="Metal-dep_hydrolase_composite"/>
</dbReference>
<dbReference type="GO" id="GO:0046872">
    <property type="term" value="F:metal ion binding"/>
    <property type="evidence" value="ECO:0007669"/>
    <property type="project" value="UniProtKB-KW"/>
</dbReference>
<sequence>ALRLIGGAPDLKTHVDCVTSRRIVKLPGLIDVHVHVREPGATHKEDWASCTAAALAGGITLICAMPNTQPPVTDLDALTLSKELAALGARCDYAMYVGASTDNHSSLAQLAPRVAALKMYLNETFTKLTLDDTTTWLKHFESWPAHLPLCVHAEGRTTAAALMMAQLAGRPLHVCHVARKEEILLIRAAKAKGIPVTCEVCPHHLFLTSEDLNHLGPKGEVRPMLVNDEDRQALWENLDIIDCFASDHAPHTLEEKMGAKPPPGFPGLETMLPLLLTAVTQGRLSMEDLINKLHHNPRKIFHLPRQPRTYIEIDLDAQWTIPSKPPFSKAQWTPFAGMKVTGRVQRVVLRGEVAYVDGQVLLPPGFGEDVRETQPLTPAPSAASSIPPVFPSPRHTHPTSIPVPPNQHSSQGYSHKLINGEITTPAEPVIPTPTMTTPLLGSPSRKPGLNHEQSAELYGEMLMELGVSESGERKSKSTSRVKGRELSPVRPLPVIPSGLPGITTSHGLQGQHLLSVQGTNKDQLHNIFNLAQTFRVCINKERPLEHILKGKLMALMFYEVSTRTHCSFQAAFQRLGGRVITMDTNTSSVKKGESLEDSVMMMAGYADVVVIRHPEPGAVARAAAVSPRPVINAGDGVGEHPTQALLDIFAIREEIGTVNGLIITMVGDLKHGRTVHSLARLLTLYNVQLRYVTPPGLGMPDYITQYAASQGIHQEEFSSLEAALPDTDVLYMTRIQKERFATLEEYERACGHFIVTPHLMTHAKRKMIVLHPLPRNQEISPEFDTDPRAAYFRQAEGGMYVRMALLAMVLGKC</sequence>
<dbReference type="InterPro" id="IPR006680">
    <property type="entry name" value="Amidohydro-rel"/>
</dbReference>
<gene>
    <name evidence="15" type="ORF">SK128_026852</name>
</gene>
<evidence type="ECO:0000259" key="13">
    <source>
        <dbReference type="Pfam" id="PF01979"/>
    </source>
</evidence>
<dbReference type="EC" id="2.1.3.2" evidence="4"/>
<dbReference type="PROSITE" id="PS00482">
    <property type="entry name" value="DIHYDROOROTASE_1"/>
    <property type="match status" value="1"/>
</dbReference>
<dbReference type="PANTHER" id="PTHR45753:SF6">
    <property type="entry name" value="ASPARTATE CARBAMOYLTRANSFERASE"/>
    <property type="match status" value="1"/>
</dbReference>
<dbReference type="GO" id="GO:0006520">
    <property type="term" value="P:amino acid metabolic process"/>
    <property type="evidence" value="ECO:0007669"/>
    <property type="project" value="InterPro"/>
</dbReference>
<dbReference type="InterPro" id="IPR006132">
    <property type="entry name" value="Asp/Orn_carbamoyltranf_P-bd"/>
</dbReference>
<dbReference type="Gene3D" id="3.40.50.1370">
    <property type="entry name" value="Aspartate/ornithine carbamoyltransferase"/>
    <property type="match status" value="2"/>
</dbReference>
<dbReference type="EMBL" id="JAXCGZ010000257">
    <property type="protein sequence ID" value="KAK7086300.1"/>
    <property type="molecule type" value="Genomic_DNA"/>
</dbReference>
<comment type="similarity">
    <text evidence="3">Belongs to the aspartate/ornithine carbamoyltransferase superfamily. ATCase family.</text>
</comment>
<dbReference type="PANTHER" id="PTHR45753">
    <property type="entry name" value="ORNITHINE CARBAMOYLTRANSFERASE, MITOCHONDRIAL"/>
    <property type="match status" value="1"/>
</dbReference>
<dbReference type="Pfam" id="PF02729">
    <property type="entry name" value="OTCace_N"/>
    <property type="match status" value="1"/>
</dbReference>
<dbReference type="PROSITE" id="PS00483">
    <property type="entry name" value="DIHYDROOROTASE_2"/>
    <property type="match status" value="1"/>
</dbReference>
<accession>A0AAN9FW09</accession>
<evidence type="ECO:0000256" key="1">
    <source>
        <dbReference type="ARBA" id="ARBA00001947"/>
    </source>
</evidence>
<name>A0AAN9FW09_HALRR</name>
<dbReference type="GO" id="GO:0004070">
    <property type="term" value="F:aspartate carbamoyltransferase activity"/>
    <property type="evidence" value="ECO:0007669"/>
    <property type="project" value="UniProtKB-EC"/>
</dbReference>
<comment type="caution">
    <text evidence="15">The sequence shown here is derived from an EMBL/GenBank/DDBJ whole genome shotgun (WGS) entry which is preliminary data.</text>
</comment>
<dbReference type="SUPFAM" id="SSF53671">
    <property type="entry name" value="Aspartate/ornithine carbamoyltransferase"/>
    <property type="match status" value="1"/>
</dbReference>
<dbReference type="Gene3D" id="3.20.20.140">
    <property type="entry name" value="Metal-dependent hydrolases"/>
    <property type="match status" value="1"/>
</dbReference>
<evidence type="ECO:0000259" key="12">
    <source>
        <dbReference type="Pfam" id="PF00185"/>
    </source>
</evidence>
<dbReference type="Pfam" id="PF00185">
    <property type="entry name" value="OTCace"/>
    <property type="match status" value="1"/>
</dbReference>
<dbReference type="GO" id="GO:0016597">
    <property type="term" value="F:amino acid binding"/>
    <property type="evidence" value="ECO:0007669"/>
    <property type="project" value="InterPro"/>
</dbReference>
<dbReference type="InterPro" id="IPR002082">
    <property type="entry name" value="Asp_carbamoyltransf"/>
</dbReference>
<dbReference type="InterPro" id="IPR036901">
    <property type="entry name" value="Asp/Orn_carbamoylTrfase_sf"/>
</dbReference>
<feature type="domain" description="Aspartate/ornithine carbamoyltransferase carbamoyl-P binding" evidence="14">
    <location>
        <begin position="511"/>
        <end position="653"/>
    </location>
</feature>
<dbReference type="GO" id="GO:0006221">
    <property type="term" value="P:pyrimidine nucleotide biosynthetic process"/>
    <property type="evidence" value="ECO:0007669"/>
    <property type="project" value="UniProtKB-KW"/>
</dbReference>
<dbReference type="HAMAP" id="MF_00001">
    <property type="entry name" value="Asp_carb_tr"/>
    <property type="match status" value="1"/>
</dbReference>
<dbReference type="FunFam" id="3.20.20.140:FF:000015">
    <property type="entry name" value="CAD protein isoform X2"/>
    <property type="match status" value="1"/>
</dbReference>
<feature type="non-terminal residue" evidence="15">
    <location>
        <position position="1"/>
    </location>
</feature>
<evidence type="ECO:0000256" key="7">
    <source>
        <dbReference type="ARBA" id="ARBA00022801"/>
    </source>
</evidence>
<evidence type="ECO:0000256" key="11">
    <source>
        <dbReference type="SAM" id="MobiDB-lite"/>
    </source>
</evidence>
<proteinExistence type="inferred from homology"/>
<evidence type="ECO:0000313" key="16">
    <source>
        <dbReference type="Proteomes" id="UP001381693"/>
    </source>
</evidence>
<comment type="cofactor">
    <cofactor evidence="1">
        <name>Zn(2+)</name>
        <dbReference type="ChEBI" id="CHEBI:29105"/>
    </cofactor>
</comment>
<dbReference type="PRINTS" id="PR00101">
    <property type="entry name" value="ATCASE"/>
</dbReference>
<evidence type="ECO:0000256" key="2">
    <source>
        <dbReference type="ARBA" id="ARBA00004852"/>
    </source>
</evidence>
<evidence type="ECO:0000259" key="14">
    <source>
        <dbReference type="Pfam" id="PF02729"/>
    </source>
</evidence>